<gene>
    <name evidence="2" type="ORF">Tdes44962_MAKER09073</name>
</gene>
<evidence type="ECO:0000313" key="2">
    <source>
        <dbReference type="EMBL" id="KAH9830252.1"/>
    </source>
</evidence>
<proteinExistence type="predicted"/>
<protein>
    <submittedName>
        <fullName evidence="2">Uncharacterized protein</fullName>
    </submittedName>
</protein>
<accession>A0A9W7SUH8</accession>
<dbReference type="AlphaFoldDB" id="A0A9W7SUH8"/>
<sequence length="375" mass="37090">MGRTVPSQRWAWWWRWVWGEHGGEVFLDGTREAQARVEVRRRAWVGLHDGVEAGAEEFRHGDVFGVGGLDEDAEGDGGGGLVGGVAGDGAVEGEGEGCEAVGVGLQEAADLGLEHVGFLRDVETRKEPVDFGLAEFGGRRGEVGGDAVQGDAVGAELVEGGVGEEGGDVGVEVPGSLDLVEELRSTGLGGDLAAGGAVLGDDDLAVGGDFGDGEADVVPAVGCEGFEAGEVAAADVAGALDEVAGDEGVGEFVELVASPGVPPVRGADDGTGVADAAADDDVGAAGEGERDTEPAEVLAGAEVGEAGGGVAEEGERDLVAGDVGDVEVEAFTPDEVGDDAVEGPGVAGAGVGDDLDAVPGDVGRAGSRASRKVGS</sequence>
<dbReference type="EMBL" id="RIBY02001290">
    <property type="protein sequence ID" value="KAH9830252.1"/>
    <property type="molecule type" value="Genomic_DNA"/>
</dbReference>
<keyword evidence="3" id="KW-1185">Reference proteome</keyword>
<reference evidence="2 3" key="2">
    <citation type="journal article" date="2021" name="Curr. Genet.">
        <title>Genetic response to nitrogen starvation in the aggressive Eucalyptus foliar pathogen Teratosphaeria destructans.</title>
        <authorList>
            <person name="Havenga M."/>
            <person name="Wingfield B.D."/>
            <person name="Wingfield M.J."/>
            <person name="Dreyer L.L."/>
            <person name="Roets F."/>
            <person name="Aylward J."/>
        </authorList>
    </citation>
    <scope>NUCLEOTIDE SEQUENCE [LARGE SCALE GENOMIC DNA]</scope>
    <source>
        <strain evidence="2">CMW44962</strain>
    </source>
</reference>
<name>A0A9W7SUH8_9PEZI</name>
<comment type="caution">
    <text evidence="2">The sequence shown here is derived from an EMBL/GenBank/DDBJ whole genome shotgun (WGS) entry which is preliminary data.</text>
</comment>
<feature type="region of interest" description="Disordered" evidence="1">
    <location>
        <begin position="335"/>
        <end position="375"/>
    </location>
</feature>
<evidence type="ECO:0000256" key="1">
    <source>
        <dbReference type="SAM" id="MobiDB-lite"/>
    </source>
</evidence>
<dbReference type="Proteomes" id="UP001138500">
    <property type="component" value="Unassembled WGS sequence"/>
</dbReference>
<organism evidence="2 3">
    <name type="scientific">Teratosphaeria destructans</name>
    <dbReference type="NCBI Taxonomy" id="418781"/>
    <lineage>
        <taxon>Eukaryota</taxon>
        <taxon>Fungi</taxon>
        <taxon>Dikarya</taxon>
        <taxon>Ascomycota</taxon>
        <taxon>Pezizomycotina</taxon>
        <taxon>Dothideomycetes</taxon>
        <taxon>Dothideomycetidae</taxon>
        <taxon>Mycosphaerellales</taxon>
        <taxon>Teratosphaeriaceae</taxon>
        <taxon>Teratosphaeria</taxon>
    </lineage>
</organism>
<reference evidence="2 3" key="1">
    <citation type="journal article" date="2018" name="IMA Fungus">
        <title>IMA Genome-F 10: Nine draft genome sequences of Claviceps purpurea s.lat., including C. arundinis, C. humidiphila, and C. cf. spartinae, pseudomolecules for the pitch canker pathogen Fusarium circinatum, draft genome of Davidsoniella eucalypti, Grosmannia galeiformis, Quambalaria eucalypti, and Teratosphaeria destructans.</title>
        <authorList>
            <person name="Wingfield B.D."/>
            <person name="Liu M."/>
            <person name="Nguyen H.D."/>
            <person name="Lane F.A."/>
            <person name="Morgan S.W."/>
            <person name="De Vos L."/>
            <person name="Wilken P.M."/>
            <person name="Duong T.A."/>
            <person name="Aylward J."/>
            <person name="Coetzee M.P."/>
            <person name="Dadej K."/>
            <person name="De Beer Z.W."/>
            <person name="Findlay W."/>
            <person name="Havenga M."/>
            <person name="Kolarik M."/>
            <person name="Menzies J.G."/>
            <person name="Naidoo K."/>
            <person name="Pochopski O."/>
            <person name="Shoukouhi P."/>
            <person name="Santana Q.C."/>
            <person name="Seifert K.A."/>
            <person name="Soal N."/>
            <person name="Steenkamp E.T."/>
            <person name="Tatham C.T."/>
            <person name="van der Nest M.A."/>
            <person name="Wingfield M.J."/>
        </authorList>
    </citation>
    <scope>NUCLEOTIDE SEQUENCE [LARGE SCALE GENOMIC DNA]</scope>
    <source>
        <strain evidence="2">CMW44962</strain>
    </source>
</reference>
<evidence type="ECO:0000313" key="3">
    <source>
        <dbReference type="Proteomes" id="UP001138500"/>
    </source>
</evidence>